<dbReference type="Proteomes" id="UP000277811">
    <property type="component" value="Unassembled WGS sequence"/>
</dbReference>
<feature type="transmembrane region" description="Helical" evidence="7">
    <location>
        <begin position="85"/>
        <end position="104"/>
    </location>
</feature>
<dbReference type="AlphaFoldDB" id="A0A498RI06"/>
<dbReference type="PANTHER" id="PTHR40074">
    <property type="entry name" value="O-ACETYLTRANSFERASE WECH"/>
    <property type="match status" value="1"/>
</dbReference>
<keyword evidence="10" id="KW-1185">Reference proteome</keyword>
<evidence type="ECO:0000256" key="6">
    <source>
        <dbReference type="ARBA" id="ARBA00023136"/>
    </source>
</evidence>
<feature type="transmembrane region" description="Helical" evidence="7">
    <location>
        <begin position="270"/>
        <end position="297"/>
    </location>
</feature>
<keyword evidence="5 7" id="KW-1133">Transmembrane helix</keyword>
<evidence type="ECO:0000256" key="5">
    <source>
        <dbReference type="ARBA" id="ARBA00022989"/>
    </source>
</evidence>
<evidence type="ECO:0000256" key="4">
    <source>
        <dbReference type="ARBA" id="ARBA00022692"/>
    </source>
</evidence>
<feature type="transmembrane region" description="Helical" evidence="7">
    <location>
        <begin position="156"/>
        <end position="174"/>
    </location>
</feature>
<feature type="domain" description="Acyltransferase 3" evidence="8">
    <location>
        <begin position="7"/>
        <end position="351"/>
    </location>
</feature>
<feature type="transmembrane region" description="Helical" evidence="7">
    <location>
        <begin position="124"/>
        <end position="144"/>
    </location>
</feature>
<proteinExistence type="inferred from homology"/>
<evidence type="ECO:0000313" key="9">
    <source>
        <dbReference type="EMBL" id="VBB08738.1"/>
    </source>
</evidence>
<comment type="similarity">
    <text evidence="2">Belongs to the acyltransferase 3 family.</text>
</comment>
<feature type="transmembrane region" description="Helical" evidence="7">
    <location>
        <begin position="335"/>
        <end position="352"/>
    </location>
</feature>
<gene>
    <name evidence="9" type="ORF">LUCI_4016</name>
</gene>
<comment type="subcellular location">
    <subcellularLocation>
        <location evidence="1">Cell membrane</location>
        <topology evidence="1">Multi-pass membrane protein</topology>
    </subcellularLocation>
</comment>
<feature type="transmembrane region" description="Helical" evidence="7">
    <location>
        <begin position="194"/>
        <end position="216"/>
    </location>
</feature>
<keyword evidence="4 7" id="KW-0812">Transmembrane</keyword>
<organism evidence="9 10">
    <name type="scientific">Lucifera butyrica</name>
    <dbReference type="NCBI Taxonomy" id="1351585"/>
    <lineage>
        <taxon>Bacteria</taxon>
        <taxon>Bacillati</taxon>
        <taxon>Bacillota</taxon>
        <taxon>Negativicutes</taxon>
        <taxon>Veillonellales</taxon>
        <taxon>Veillonellaceae</taxon>
        <taxon>Lucifera</taxon>
    </lineage>
</organism>
<keyword evidence="3" id="KW-1003">Cell membrane</keyword>
<dbReference type="InterPro" id="IPR002656">
    <property type="entry name" value="Acyl_transf_3_dom"/>
</dbReference>
<dbReference type="EMBL" id="UPPP01000094">
    <property type="protein sequence ID" value="VBB08738.1"/>
    <property type="molecule type" value="Genomic_DNA"/>
</dbReference>
<evidence type="ECO:0000256" key="7">
    <source>
        <dbReference type="SAM" id="Phobius"/>
    </source>
</evidence>
<keyword evidence="9" id="KW-0808">Transferase</keyword>
<dbReference type="PANTHER" id="PTHR40074:SF2">
    <property type="entry name" value="O-ACETYLTRANSFERASE WECH"/>
    <property type="match status" value="1"/>
</dbReference>
<feature type="transmembrane region" description="Helical" evidence="7">
    <location>
        <begin position="309"/>
        <end position="329"/>
    </location>
</feature>
<dbReference type="GO" id="GO:0009246">
    <property type="term" value="P:enterobacterial common antigen biosynthetic process"/>
    <property type="evidence" value="ECO:0007669"/>
    <property type="project" value="TreeGrafter"/>
</dbReference>
<feature type="transmembrane region" description="Helical" evidence="7">
    <location>
        <begin position="12"/>
        <end position="31"/>
    </location>
</feature>
<feature type="transmembrane region" description="Helical" evidence="7">
    <location>
        <begin position="228"/>
        <end position="250"/>
    </location>
</feature>
<keyword evidence="6 7" id="KW-0472">Membrane</keyword>
<dbReference type="OrthoDB" id="1661854at2"/>
<protein>
    <submittedName>
        <fullName evidence="9">Acyltransferase 3</fullName>
    </submittedName>
</protein>
<evidence type="ECO:0000313" key="10">
    <source>
        <dbReference type="Proteomes" id="UP000277811"/>
    </source>
</evidence>
<evidence type="ECO:0000256" key="2">
    <source>
        <dbReference type="ARBA" id="ARBA00007400"/>
    </source>
</evidence>
<dbReference type="Pfam" id="PF01757">
    <property type="entry name" value="Acyl_transf_3"/>
    <property type="match status" value="1"/>
</dbReference>
<accession>A0A498RI06</accession>
<keyword evidence="9" id="KW-0012">Acyltransferase</keyword>
<evidence type="ECO:0000256" key="1">
    <source>
        <dbReference type="ARBA" id="ARBA00004651"/>
    </source>
</evidence>
<evidence type="ECO:0000256" key="3">
    <source>
        <dbReference type="ARBA" id="ARBA00022475"/>
    </source>
</evidence>
<reference evidence="9 10" key="1">
    <citation type="submission" date="2018-06" db="EMBL/GenBank/DDBJ databases">
        <authorList>
            <person name="Strepis N."/>
        </authorList>
    </citation>
    <scope>NUCLEOTIDE SEQUENCE [LARGE SCALE GENOMIC DNA]</scope>
    <source>
        <strain evidence="9">LUCI</strain>
    </source>
</reference>
<evidence type="ECO:0000259" key="8">
    <source>
        <dbReference type="Pfam" id="PF01757"/>
    </source>
</evidence>
<feature type="transmembrane region" description="Helical" evidence="7">
    <location>
        <begin position="37"/>
        <end position="64"/>
    </location>
</feature>
<name>A0A498RI06_9FIRM</name>
<sequence length="379" mass="44161">MAKQRITAIEYIRGIAMLGVIGIHTGAYSLSNPAINIHLFALLEIASRFSVPVFFFVSAFGLFFKQNLYSGFNYADFLRRRFKTVLIPYVVWSYIYMLHAAWVSGDPTVWSLAATGEYLLFGLASYQLYFLVILLWFYLLMPLWRQMIRIILNHPVRYLSIIFFCQVAFNYYSSYRLEANFTNYYLNLAIQYRLSYLFLHYLFIFLFGGVCALEYNRFQILVIRYKRPILAFFLIALCGMLAHYYYLLFIDHYSLEEAVNIAHQLSPIGVLYTLAAALFWYMLFSLSPLPAVCTAVLHSLGEYSYPIYLVHPLVMYYLSAFLTHNGFIMTNTVTMIFYLTAVVFSLAFGIWLKKAGNYLPWLSLLLIGRRQPVKLKSET</sequence>
<dbReference type="GO" id="GO:0005886">
    <property type="term" value="C:plasma membrane"/>
    <property type="evidence" value="ECO:0007669"/>
    <property type="project" value="UniProtKB-SubCell"/>
</dbReference>
<dbReference type="GO" id="GO:0016413">
    <property type="term" value="F:O-acetyltransferase activity"/>
    <property type="evidence" value="ECO:0007669"/>
    <property type="project" value="TreeGrafter"/>
</dbReference>